<accession>A0ABZ3FGD9</accession>
<dbReference type="InterPro" id="IPR012347">
    <property type="entry name" value="Ferritin-like"/>
</dbReference>
<dbReference type="Pfam" id="PF02915">
    <property type="entry name" value="Rubrerythrin"/>
    <property type="match status" value="1"/>
</dbReference>
<dbReference type="CDD" id="cd07908">
    <property type="entry name" value="Mn_catalase_like"/>
    <property type="match status" value="1"/>
</dbReference>
<dbReference type="SUPFAM" id="SSF55856">
    <property type="entry name" value="Cytochrome b5-like heme/steroid binding domain"/>
    <property type="match status" value="1"/>
</dbReference>
<protein>
    <recommendedName>
        <fullName evidence="1">Cytochrome b5 heme-binding domain-containing protein</fullName>
    </recommendedName>
</protein>
<gene>
    <name evidence="2" type="ORF">TPELB_19630</name>
</gene>
<dbReference type="Proteomes" id="UP001477947">
    <property type="component" value="Chromosome"/>
</dbReference>
<organism evidence="2 3">
    <name type="scientific">Terrisporobacter petrolearius</name>
    <dbReference type="NCBI Taxonomy" id="1460447"/>
    <lineage>
        <taxon>Bacteria</taxon>
        <taxon>Bacillati</taxon>
        <taxon>Bacillota</taxon>
        <taxon>Clostridia</taxon>
        <taxon>Peptostreptococcales</taxon>
        <taxon>Peptostreptococcaceae</taxon>
        <taxon>Terrisporobacter</taxon>
    </lineage>
</organism>
<feature type="domain" description="Cytochrome b5 heme-binding" evidence="1">
    <location>
        <begin position="194"/>
        <end position="268"/>
    </location>
</feature>
<dbReference type="InterPro" id="IPR009078">
    <property type="entry name" value="Ferritin-like_SF"/>
</dbReference>
<evidence type="ECO:0000313" key="2">
    <source>
        <dbReference type="EMBL" id="XAM41650.1"/>
    </source>
</evidence>
<reference evidence="2 3" key="1">
    <citation type="submission" date="2024-04" db="EMBL/GenBank/DDBJ databases">
        <title>Isolation and characterization of novel acetogenic strains of the genera Terrisporobacter and Acetoanaerobium.</title>
        <authorList>
            <person name="Boeer T."/>
            <person name="Schueler M.A."/>
            <person name="Lueschen A."/>
            <person name="Eysell L."/>
            <person name="Droege J."/>
            <person name="Heinemann M."/>
            <person name="Engelhardt L."/>
            <person name="Basen M."/>
            <person name="Daniel R."/>
        </authorList>
    </citation>
    <scope>NUCLEOTIDE SEQUENCE [LARGE SCALE GENOMIC DNA]</scope>
    <source>
        <strain evidence="2 3">ELB</strain>
    </source>
</reference>
<dbReference type="InterPro" id="IPR036400">
    <property type="entry name" value="Cyt_B5-like_heme/steroid_sf"/>
</dbReference>
<proteinExistence type="predicted"/>
<dbReference type="SUPFAM" id="SSF47240">
    <property type="entry name" value="Ferritin-like"/>
    <property type="match status" value="1"/>
</dbReference>
<dbReference type="Gene3D" id="3.10.120.10">
    <property type="entry name" value="Cytochrome b5-like heme/steroid binding domain"/>
    <property type="match status" value="1"/>
</dbReference>
<dbReference type="InterPro" id="IPR001199">
    <property type="entry name" value="Cyt_B5-like_heme/steroid-bd"/>
</dbReference>
<keyword evidence="3" id="KW-1185">Reference proteome</keyword>
<sequence length="269" mass="31379">MHSNKENYPEIKVEKQNINYAKLLLEDYTGSVSELTALTQYFNHEGVIFKQYPQVAQILSYIGFVETNHLQILAKLINLLGVNPKYRVIKDNNVRVWWSPIYVDYEKNIFRIIASNIEGEKAAIKQYKEHLQLINDDYIIAILTRIIMDEEEHVKILTQVYNNLKENKPIKGIEEFYNIEKRDTKDVQPPNREFTLEELKEYYNGENGRPAYVAIDQIVFDVSNIGSWGGGTHFGVYAGENHTEVFNRHHLGNIQLLKDRVPMVGYLKQ</sequence>
<dbReference type="SMART" id="SM01117">
    <property type="entry name" value="Cyt-b5"/>
    <property type="match status" value="1"/>
</dbReference>
<dbReference type="EMBL" id="CP154622">
    <property type="protein sequence ID" value="XAM41650.1"/>
    <property type="molecule type" value="Genomic_DNA"/>
</dbReference>
<evidence type="ECO:0000313" key="3">
    <source>
        <dbReference type="Proteomes" id="UP001477947"/>
    </source>
</evidence>
<dbReference type="RefSeq" id="WP_343339524.1">
    <property type="nucleotide sequence ID" value="NZ_CP154622.1"/>
</dbReference>
<dbReference type="Pfam" id="PF00173">
    <property type="entry name" value="Cyt-b5"/>
    <property type="match status" value="1"/>
</dbReference>
<dbReference type="Gene3D" id="1.20.1260.10">
    <property type="match status" value="2"/>
</dbReference>
<name>A0ABZ3FGD9_9FIRM</name>
<dbReference type="InterPro" id="IPR003251">
    <property type="entry name" value="Rr_diiron-bd_dom"/>
</dbReference>
<evidence type="ECO:0000259" key="1">
    <source>
        <dbReference type="SMART" id="SM01117"/>
    </source>
</evidence>